<evidence type="ECO:0000313" key="6">
    <source>
        <dbReference type="EMBL" id="NBC35860.1"/>
    </source>
</evidence>
<reference evidence="7" key="1">
    <citation type="submission" date="2020-01" db="EMBL/GenBank/DDBJ databases">
        <title>Sphingomonas sp. strain CSW-10.</title>
        <authorList>
            <person name="Chen W.-M."/>
        </authorList>
    </citation>
    <scope>NUCLEOTIDE SEQUENCE [LARGE SCALE GENOMIC DNA]</scope>
    <source>
        <strain evidence="7">FSY-8</strain>
    </source>
</reference>
<dbReference type="InterPro" id="IPR046342">
    <property type="entry name" value="CBS_dom_sf"/>
</dbReference>
<dbReference type="InterPro" id="IPR044751">
    <property type="entry name" value="Ion_transp-like_CBS"/>
</dbReference>
<dbReference type="Proteomes" id="UP000753724">
    <property type="component" value="Unassembled WGS sequence"/>
</dbReference>
<dbReference type="Gene3D" id="3.30.465.10">
    <property type="match status" value="1"/>
</dbReference>
<organism evidence="6 7">
    <name type="scientific">Novosphingobium ovatum</name>
    <dbReference type="NCBI Taxonomy" id="1908523"/>
    <lineage>
        <taxon>Bacteria</taxon>
        <taxon>Pseudomonadati</taxon>
        <taxon>Pseudomonadota</taxon>
        <taxon>Alphaproteobacteria</taxon>
        <taxon>Sphingomonadales</taxon>
        <taxon>Sphingomonadaceae</taxon>
        <taxon>Novosphingobium</taxon>
    </lineage>
</organism>
<dbReference type="RefSeq" id="WP_161717156.1">
    <property type="nucleotide sequence ID" value="NZ_JAAAPO010000002.1"/>
</dbReference>
<dbReference type="InterPro" id="IPR000644">
    <property type="entry name" value="CBS_dom"/>
</dbReference>
<sequence>MAELGRSGESGAVEPDSKRSLWRYVRRLFDGGLQDQSLRAHLEEVIDEHEDGGTAAADAAGDLSGSERQMLRNLLHFSELNAADVAIPRGSIIGVPHNASWVELVAAFAEHGHSRLPVYRETMDEIIGMMLIKDVFPFLAKGEVPATHWTRLMRQPLFVPCPRRAIDVLADMRGSRVHLAVVVDEYSGTEGIITIEDLVEEIVGEIEDEHDDAPVERLRALPDGSWEADARVELDEVAQRIDPDLADTDEDIDTLGGLAFLLAGHVPPVGTTIPHGSGWTIEVTGADERHITTLRLLPPEDPAPKD</sequence>
<name>A0ABW9XBE2_9SPHN</name>
<feature type="domain" description="CBS" evidence="5">
    <location>
        <begin position="152"/>
        <end position="209"/>
    </location>
</feature>
<dbReference type="PROSITE" id="PS51371">
    <property type="entry name" value="CBS"/>
    <property type="match status" value="2"/>
</dbReference>
<dbReference type="PANTHER" id="PTHR22777:SF27">
    <property type="entry name" value="MAGNESIUM AND COBALT EFFLUX PROTEIN CORC"/>
    <property type="match status" value="1"/>
</dbReference>
<evidence type="ECO:0000256" key="2">
    <source>
        <dbReference type="ARBA" id="ARBA00022737"/>
    </source>
</evidence>
<protein>
    <submittedName>
        <fullName evidence="6">CBS domain-containing protein</fullName>
    </submittedName>
</protein>
<evidence type="ECO:0000259" key="5">
    <source>
        <dbReference type="PROSITE" id="PS51371"/>
    </source>
</evidence>
<evidence type="ECO:0000256" key="1">
    <source>
        <dbReference type="ARBA" id="ARBA00006446"/>
    </source>
</evidence>
<dbReference type="Pfam" id="PF03471">
    <property type="entry name" value="CorC_HlyC"/>
    <property type="match status" value="1"/>
</dbReference>
<dbReference type="Gene3D" id="3.10.580.10">
    <property type="entry name" value="CBS-domain"/>
    <property type="match status" value="1"/>
</dbReference>
<gene>
    <name evidence="6" type="ORF">GTZ99_04740</name>
</gene>
<evidence type="ECO:0000256" key="3">
    <source>
        <dbReference type="ARBA" id="ARBA00023122"/>
    </source>
</evidence>
<accession>A0ABW9XBE2</accession>
<feature type="domain" description="CBS" evidence="5">
    <location>
        <begin position="86"/>
        <end position="147"/>
    </location>
</feature>
<dbReference type="CDD" id="cd04590">
    <property type="entry name" value="CBS_pair_CorC_HlyC_assoc"/>
    <property type="match status" value="1"/>
</dbReference>
<dbReference type="InterPro" id="IPR016169">
    <property type="entry name" value="FAD-bd_PCMH_sub2"/>
</dbReference>
<evidence type="ECO:0000256" key="4">
    <source>
        <dbReference type="PROSITE-ProRule" id="PRU00703"/>
    </source>
</evidence>
<dbReference type="PANTHER" id="PTHR22777">
    <property type="entry name" value="HEMOLYSIN-RELATED"/>
    <property type="match status" value="1"/>
</dbReference>
<dbReference type="SMART" id="SM01091">
    <property type="entry name" value="CorC_HlyC"/>
    <property type="match status" value="1"/>
</dbReference>
<dbReference type="InterPro" id="IPR036318">
    <property type="entry name" value="FAD-bd_PCMH-like_sf"/>
</dbReference>
<dbReference type="EMBL" id="JAAAPO010000002">
    <property type="protein sequence ID" value="NBC35860.1"/>
    <property type="molecule type" value="Genomic_DNA"/>
</dbReference>
<comment type="similarity">
    <text evidence="1">Belongs to the UPF0053 family. Hemolysin C subfamily.</text>
</comment>
<keyword evidence="7" id="KW-1185">Reference proteome</keyword>
<dbReference type="Pfam" id="PF00571">
    <property type="entry name" value="CBS"/>
    <property type="match status" value="2"/>
</dbReference>
<keyword evidence="3 4" id="KW-0129">CBS domain</keyword>
<keyword evidence="2" id="KW-0677">Repeat</keyword>
<dbReference type="SUPFAM" id="SSF56176">
    <property type="entry name" value="FAD-binding/transporter-associated domain-like"/>
    <property type="match status" value="1"/>
</dbReference>
<comment type="caution">
    <text evidence="6">The sequence shown here is derived from an EMBL/GenBank/DDBJ whole genome shotgun (WGS) entry which is preliminary data.</text>
</comment>
<dbReference type="SUPFAM" id="SSF54631">
    <property type="entry name" value="CBS-domain pair"/>
    <property type="match status" value="1"/>
</dbReference>
<proteinExistence type="inferred from homology"/>
<evidence type="ECO:0000313" key="7">
    <source>
        <dbReference type="Proteomes" id="UP000753724"/>
    </source>
</evidence>
<dbReference type="InterPro" id="IPR005170">
    <property type="entry name" value="Transptr-assoc_dom"/>
</dbReference>